<keyword evidence="2" id="KW-1185">Reference proteome</keyword>
<sequence length="121" mass="13783">MRRTAPAFLLTLCGFWLGWRAHSGHQAEIERAIQQNTEKTRQHMENIARQSARQLENKLETLRANEVHTETVIQKEVVKPVFSHVCATDEYVRLFNQATTETERALSGKFENALPGKPAAP</sequence>
<reference evidence="1 2" key="1">
    <citation type="submission" date="2018-02" db="EMBL/GenBank/DDBJ databases">
        <authorList>
            <person name="Machado R.A."/>
        </authorList>
    </citation>
    <scope>NUCLEOTIDE SEQUENCE [LARGE SCALE GENOMIC DNA]</scope>
    <source>
        <strain evidence="1 2">T327</strain>
    </source>
</reference>
<evidence type="ECO:0008006" key="3">
    <source>
        <dbReference type="Google" id="ProtNLM"/>
    </source>
</evidence>
<dbReference type="EMBL" id="PUJU01000008">
    <property type="protein sequence ID" value="NHB87189.1"/>
    <property type="molecule type" value="Genomic_DNA"/>
</dbReference>
<accession>A0ABX0GGY7</accession>
<proteinExistence type="predicted"/>
<gene>
    <name evidence="1" type="ORF">C5471_05465</name>
</gene>
<evidence type="ECO:0000313" key="1">
    <source>
        <dbReference type="EMBL" id="NHB87189.1"/>
    </source>
</evidence>
<evidence type="ECO:0000313" key="2">
    <source>
        <dbReference type="Proteomes" id="UP000697802"/>
    </source>
</evidence>
<organism evidence="1 2">
    <name type="scientific">Photorhabdus tasmaniensis</name>
    <dbReference type="NCBI Taxonomy" id="1004159"/>
    <lineage>
        <taxon>Bacteria</taxon>
        <taxon>Pseudomonadati</taxon>
        <taxon>Pseudomonadota</taxon>
        <taxon>Gammaproteobacteria</taxon>
        <taxon>Enterobacterales</taxon>
        <taxon>Morganellaceae</taxon>
        <taxon>Photorhabdus</taxon>
    </lineage>
</organism>
<name>A0ABX0GGY7_9GAMM</name>
<dbReference type="Proteomes" id="UP000697802">
    <property type="component" value="Unassembled WGS sequence"/>
</dbReference>
<protein>
    <recommendedName>
        <fullName evidence="3">DUF2570 domain-containing protein</fullName>
    </recommendedName>
</protein>
<comment type="caution">
    <text evidence="1">The sequence shown here is derived from an EMBL/GenBank/DDBJ whole genome shotgun (WGS) entry which is preliminary data.</text>
</comment>